<keyword evidence="1" id="KW-0175">Coiled coil</keyword>
<proteinExistence type="predicted"/>
<evidence type="ECO:0000313" key="3">
    <source>
        <dbReference type="EMBL" id="QJI03190.1"/>
    </source>
</evidence>
<reference evidence="2" key="1">
    <citation type="submission" date="2020-03" db="EMBL/GenBank/DDBJ databases">
        <title>The deep terrestrial virosphere.</title>
        <authorList>
            <person name="Holmfeldt K."/>
            <person name="Nilsson E."/>
            <person name="Simone D."/>
            <person name="Lopez-Fernandez M."/>
            <person name="Wu X."/>
            <person name="de Brujin I."/>
            <person name="Lundin D."/>
            <person name="Andersson A."/>
            <person name="Bertilsson S."/>
            <person name="Dopson M."/>
        </authorList>
    </citation>
    <scope>NUCLEOTIDE SEQUENCE</scope>
    <source>
        <strain evidence="2">TM448A03436</strain>
        <strain evidence="3">TM448B04267</strain>
    </source>
</reference>
<name>A0A6H2A0R7_9ZZZZ</name>
<dbReference type="EMBL" id="MT145066">
    <property type="protein sequence ID" value="QJI03190.1"/>
    <property type="molecule type" value="Genomic_DNA"/>
</dbReference>
<feature type="coiled-coil region" evidence="1">
    <location>
        <begin position="10"/>
        <end position="37"/>
    </location>
</feature>
<dbReference type="AlphaFoldDB" id="A0A6H2A0R7"/>
<protein>
    <submittedName>
        <fullName evidence="2">Uncharacterized protein</fullName>
    </submittedName>
</protein>
<evidence type="ECO:0000313" key="2">
    <source>
        <dbReference type="EMBL" id="QJA53329.1"/>
    </source>
</evidence>
<evidence type="ECO:0000256" key="1">
    <source>
        <dbReference type="SAM" id="Coils"/>
    </source>
</evidence>
<sequence length="50" mass="5847">MPSIFKFLGIKLLETLVEEAARQLKEKELEKKHQELSEGSIDVEFEVKEE</sequence>
<dbReference type="EMBL" id="MT144413">
    <property type="protein sequence ID" value="QJA53329.1"/>
    <property type="molecule type" value="Genomic_DNA"/>
</dbReference>
<gene>
    <name evidence="2" type="ORF">TM448A03436_0005</name>
    <name evidence="3" type="ORF">TM448B04267_0005</name>
</gene>
<accession>A0A6H2A0R7</accession>
<organism evidence="2">
    <name type="scientific">viral metagenome</name>
    <dbReference type="NCBI Taxonomy" id="1070528"/>
    <lineage>
        <taxon>unclassified sequences</taxon>
        <taxon>metagenomes</taxon>
        <taxon>organismal metagenomes</taxon>
    </lineage>
</organism>